<comment type="caution">
    <text evidence="5">The sequence shown here is derived from an EMBL/GenBank/DDBJ whole genome shotgun (WGS) entry which is preliminary data.</text>
</comment>
<dbReference type="EMBL" id="PKMF04000642">
    <property type="protein sequence ID" value="KAK7823157.1"/>
    <property type="molecule type" value="Genomic_DNA"/>
</dbReference>
<reference evidence="5 6" key="1">
    <citation type="journal article" date="2018" name="Sci. Data">
        <title>The draft genome sequence of cork oak.</title>
        <authorList>
            <person name="Ramos A.M."/>
            <person name="Usie A."/>
            <person name="Barbosa P."/>
            <person name="Barros P.M."/>
            <person name="Capote T."/>
            <person name="Chaves I."/>
            <person name="Simoes F."/>
            <person name="Abreu I."/>
            <person name="Carrasquinho I."/>
            <person name="Faro C."/>
            <person name="Guimaraes J.B."/>
            <person name="Mendonca D."/>
            <person name="Nobrega F."/>
            <person name="Rodrigues L."/>
            <person name="Saibo N.J.M."/>
            <person name="Varela M.C."/>
            <person name="Egas C."/>
            <person name="Matos J."/>
            <person name="Miguel C.M."/>
            <person name="Oliveira M.M."/>
            <person name="Ricardo C.P."/>
            <person name="Goncalves S."/>
        </authorList>
    </citation>
    <scope>NUCLEOTIDE SEQUENCE [LARGE SCALE GENOMIC DNA]</scope>
    <source>
        <strain evidence="6">cv. HL8</strain>
    </source>
</reference>
<keyword evidence="3" id="KW-0472">Membrane</keyword>
<keyword evidence="3" id="KW-0812">Transmembrane</keyword>
<keyword evidence="6" id="KW-1185">Reference proteome</keyword>
<evidence type="ECO:0000259" key="4">
    <source>
        <dbReference type="PROSITE" id="PS50042"/>
    </source>
</evidence>
<dbReference type="SMART" id="SM00100">
    <property type="entry name" value="cNMP"/>
    <property type="match status" value="1"/>
</dbReference>
<dbReference type="InterPro" id="IPR000595">
    <property type="entry name" value="cNMP-bd_dom"/>
</dbReference>
<feature type="transmembrane region" description="Helical" evidence="3">
    <location>
        <begin position="31"/>
        <end position="54"/>
    </location>
</feature>
<evidence type="ECO:0000256" key="1">
    <source>
        <dbReference type="ARBA" id="ARBA00023286"/>
    </source>
</evidence>
<keyword evidence="1" id="KW-0813">Transport</keyword>
<dbReference type="InterPro" id="IPR014710">
    <property type="entry name" value="RmlC-like_jellyroll"/>
</dbReference>
<dbReference type="Proteomes" id="UP000237347">
    <property type="component" value="Unassembled WGS sequence"/>
</dbReference>
<evidence type="ECO:0000313" key="6">
    <source>
        <dbReference type="Proteomes" id="UP000237347"/>
    </source>
</evidence>
<dbReference type="PANTHER" id="PTHR45651">
    <property type="entry name" value="CYCLIC NUCLEOTIDE-GATED ION CHANNEL 15-RELATED-RELATED"/>
    <property type="match status" value="1"/>
</dbReference>
<dbReference type="PANTHER" id="PTHR45651:SF11">
    <property type="entry name" value="CYCLIC NUCLEOTIDE-GATED ION CHANNEL 20, CHLOROPLASTIC-RELATED"/>
    <property type="match status" value="1"/>
</dbReference>
<sequence>MYKLINPLLTLFLYDSMKQISTLAGNQNPSYFVWEVLFTMAIIGLGLLLFALLIGNMQNFLQALGRRRLEMSLRRRDVEQWMSHRRLPEELRRQVRHAERYNWAATRGVNEEMLLENLPEDLQRDIRRHLCKFVKKVRIFALMDDPILDAICERLRQKIYIKGSRILYHGGLVEKMVFIVRGKAESKGEDGIVVPLSEGDVCGEELLTWCLEHSSISKDGRKIRIPGQRLLSNRTVTCLTNIEAFSLRAADLEEVTSLFARFLRNPRVNGAIRYESPYWRSLAAIRIQVAWRYRKKRLNRAYTAHSNNSSR</sequence>
<keyword evidence="1" id="KW-1071">Ligand-gated ion channel</keyword>
<keyword evidence="2" id="KW-0407">Ion channel</keyword>
<dbReference type="AlphaFoldDB" id="A0AAW0J8N0"/>
<accession>A0AAW0J8N0</accession>
<gene>
    <name evidence="5" type="primary">CNGC19_0</name>
    <name evidence="5" type="ORF">CFP56_035737</name>
</gene>
<feature type="domain" description="Cyclic nucleotide-binding" evidence="4">
    <location>
        <begin position="139"/>
        <end position="207"/>
    </location>
</feature>
<dbReference type="GO" id="GO:0034220">
    <property type="term" value="P:monoatomic ion transmembrane transport"/>
    <property type="evidence" value="ECO:0007669"/>
    <property type="project" value="UniProtKB-KW"/>
</dbReference>
<dbReference type="Gene3D" id="1.10.287.630">
    <property type="entry name" value="Helix hairpin bin"/>
    <property type="match status" value="1"/>
</dbReference>
<evidence type="ECO:0000256" key="3">
    <source>
        <dbReference type="SAM" id="Phobius"/>
    </source>
</evidence>
<name>A0AAW0J8N0_QUESU</name>
<dbReference type="PROSITE" id="PS50042">
    <property type="entry name" value="CNMP_BINDING_3"/>
    <property type="match status" value="1"/>
</dbReference>
<evidence type="ECO:0000256" key="2">
    <source>
        <dbReference type="ARBA" id="ARBA00023303"/>
    </source>
</evidence>
<keyword evidence="3" id="KW-1133">Transmembrane helix</keyword>
<protein>
    <submittedName>
        <fullName evidence="5">Cyclic nucleotide-gated ion channel 19</fullName>
    </submittedName>
</protein>
<dbReference type="Gene3D" id="2.60.120.10">
    <property type="entry name" value="Jelly Rolls"/>
    <property type="match status" value="1"/>
</dbReference>
<dbReference type="GO" id="GO:0016020">
    <property type="term" value="C:membrane"/>
    <property type="evidence" value="ECO:0007669"/>
    <property type="project" value="UniProtKB-SubCell"/>
</dbReference>
<organism evidence="5 6">
    <name type="scientific">Quercus suber</name>
    <name type="common">Cork oak</name>
    <dbReference type="NCBI Taxonomy" id="58331"/>
    <lineage>
        <taxon>Eukaryota</taxon>
        <taxon>Viridiplantae</taxon>
        <taxon>Streptophyta</taxon>
        <taxon>Embryophyta</taxon>
        <taxon>Tracheophyta</taxon>
        <taxon>Spermatophyta</taxon>
        <taxon>Magnoliopsida</taxon>
        <taxon>eudicotyledons</taxon>
        <taxon>Gunneridae</taxon>
        <taxon>Pentapetalae</taxon>
        <taxon>rosids</taxon>
        <taxon>fabids</taxon>
        <taxon>Fagales</taxon>
        <taxon>Fagaceae</taxon>
        <taxon>Quercus</taxon>
    </lineage>
</organism>
<dbReference type="SUPFAM" id="SSF51206">
    <property type="entry name" value="cAMP-binding domain-like"/>
    <property type="match status" value="1"/>
</dbReference>
<evidence type="ECO:0000313" key="5">
    <source>
        <dbReference type="EMBL" id="KAK7823157.1"/>
    </source>
</evidence>
<dbReference type="InterPro" id="IPR018490">
    <property type="entry name" value="cNMP-bd_dom_sf"/>
</dbReference>
<proteinExistence type="predicted"/>
<feature type="non-terminal residue" evidence="5">
    <location>
        <position position="311"/>
    </location>
</feature>
<dbReference type="CDD" id="cd00038">
    <property type="entry name" value="CAP_ED"/>
    <property type="match status" value="1"/>
</dbReference>
<keyword evidence="1" id="KW-0406">Ion transport</keyword>